<comment type="caution">
    <text evidence="3">The sequence shown here is derived from an EMBL/GenBank/DDBJ whole genome shotgun (WGS) entry which is preliminary data.</text>
</comment>
<dbReference type="InterPro" id="IPR028983">
    <property type="entry name" value="PA2201-like_C"/>
</dbReference>
<dbReference type="AlphaFoldDB" id="A0A086A2U5"/>
<evidence type="ECO:0000256" key="1">
    <source>
        <dbReference type="SAM" id="MobiDB-lite"/>
    </source>
</evidence>
<evidence type="ECO:0000259" key="2">
    <source>
        <dbReference type="Pfam" id="PF08929"/>
    </source>
</evidence>
<dbReference type="InterPro" id="IPR015025">
    <property type="entry name" value="PoNi_C"/>
</dbReference>
<protein>
    <recommendedName>
        <fullName evidence="2">PoNi C-terminal domain-containing protein</fullName>
    </recommendedName>
</protein>
<evidence type="ECO:0000313" key="4">
    <source>
        <dbReference type="Proteomes" id="UP000028705"/>
    </source>
</evidence>
<dbReference type="Pfam" id="PF08929">
    <property type="entry name" value="PoNi_C"/>
    <property type="match status" value="1"/>
</dbReference>
<feature type="compositionally biased region" description="Basic and acidic residues" evidence="1">
    <location>
        <begin position="14"/>
        <end position="31"/>
    </location>
</feature>
<dbReference type="eggNOG" id="ENOG5030IPK">
    <property type="taxonomic scope" value="Bacteria"/>
</dbReference>
<gene>
    <name evidence="3" type="ORF">IW15_17740</name>
</gene>
<organism evidence="3 4">
    <name type="scientific">Chryseobacterium soli</name>
    <dbReference type="NCBI Taxonomy" id="445961"/>
    <lineage>
        <taxon>Bacteria</taxon>
        <taxon>Pseudomonadati</taxon>
        <taxon>Bacteroidota</taxon>
        <taxon>Flavobacteriia</taxon>
        <taxon>Flavobacteriales</taxon>
        <taxon>Weeksellaceae</taxon>
        <taxon>Chryseobacterium group</taxon>
        <taxon>Chryseobacterium</taxon>
    </lineage>
</organism>
<keyword evidence="4" id="KW-1185">Reference proteome</keyword>
<sequence>MGIFNNLFGSKKQPQSEKENREEEVPDEVKRLKSRDGNKDSIFFYKTLNKIIKNRESVAYKLRDQYIQENNLVALKNFGNNISSDIYTYVSYWYSMGQPINENWQNFYLTNLKFYLLAINKQTLLNGLYTHSSKILAIGILLNIDRAEFKKISERYVEEGYEDFVLDGLVHLKYHPHPISDTLQFPNEIYIQKLSAILKSTSKQEAEAIVKDTLENHFYTRENLQAAYESHKTEFYSGYWAWELAALVKVMGLDDSSFKDNPYYPYDMVHWTGGN</sequence>
<dbReference type="Proteomes" id="UP000028705">
    <property type="component" value="Unassembled WGS sequence"/>
</dbReference>
<dbReference type="RefSeq" id="WP_034713837.1">
    <property type="nucleotide sequence ID" value="NZ_JPRH01000008.1"/>
</dbReference>
<reference evidence="3 4" key="1">
    <citation type="submission" date="2014-07" db="EMBL/GenBank/DDBJ databases">
        <title>Genome of Chryseobacterium soli DSM 19298.</title>
        <authorList>
            <person name="Stropko S.J."/>
            <person name="Pipes S.E."/>
            <person name="Newman J."/>
        </authorList>
    </citation>
    <scope>NUCLEOTIDE SEQUENCE [LARGE SCALE GENOMIC DNA]</scope>
    <source>
        <strain evidence="3 4">DSM 19298</strain>
    </source>
</reference>
<dbReference type="EMBL" id="JPRH01000008">
    <property type="protein sequence ID" value="KFF11009.1"/>
    <property type="molecule type" value="Genomic_DNA"/>
</dbReference>
<feature type="domain" description="PoNi C-terminal" evidence="2">
    <location>
        <begin position="162"/>
        <end position="268"/>
    </location>
</feature>
<name>A0A086A2U5_9FLAO</name>
<dbReference type="OrthoDB" id="2067926at2"/>
<proteinExistence type="predicted"/>
<evidence type="ECO:0000313" key="3">
    <source>
        <dbReference type="EMBL" id="KFF11009.1"/>
    </source>
</evidence>
<feature type="region of interest" description="Disordered" evidence="1">
    <location>
        <begin position="1"/>
        <end position="31"/>
    </location>
</feature>
<dbReference type="Gene3D" id="1.10.3920.10">
    <property type="entry name" value="PA2201 C-terminal domain-like"/>
    <property type="match status" value="1"/>
</dbReference>
<accession>A0A086A2U5</accession>
<dbReference type="SUPFAM" id="SSF140731">
    <property type="entry name" value="PA2201 C-terminal domain-like"/>
    <property type="match status" value="1"/>
</dbReference>
<dbReference type="STRING" id="445961.IW15_17740"/>